<evidence type="ECO:0000313" key="3">
    <source>
        <dbReference type="EMBL" id="MBC8589570.1"/>
    </source>
</evidence>
<feature type="compositionally biased region" description="Basic and acidic residues" evidence="1">
    <location>
        <begin position="55"/>
        <end position="85"/>
    </location>
</feature>
<evidence type="ECO:0008006" key="5">
    <source>
        <dbReference type="Google" id="ProtNLM"/>
    </source>
</evidence>
<protein>
    <recommendedName>
        <fullName evidence="5">Endolytic transglycosylase MltG</fullName>
    </recommendedName>
</protein>
<evidence type="ECO:0000313" key="4">
    <source>
        <dbReference type="Proteomes" id="UP000601522"/>
    </source>
</evidence>
<feature type="region of interest" description="Disordered" evidence="1">
    <location>
        <begin position="50"/>
        <end position="114"/>
    </location>
</feature>
<feature type="transmembrane region" description="Helical" evidence="2">
    <location>
        <begin position="15"/>
        <end position="36"/>
    </location>
</feature>
<keyword evidence="2" id="KW-0472">Membrane</keyword>
<name>A0A926F0D4_9FIRM</name>
<dbReference type="EMBL" id="JACRTK010000001">
    <property type="protein sequence ID" value="MBC8589570.1"/>
    <property type="molecule type" value="Genomic_DNA"/>
</dbReference>
<gene>
    <name evidence="3" type="ORF">H8689_00225</name>
</gene>
<keyword evidence="4" id="KW-1185">Reference proteome</keyword>
<sequence length="182" mass="20534">MKKFLDKLVDILYDYMDYVLMLIIVVSIVGVIGWRLDILFTKDVSKLETNSSTNLEEKNSSQEKKNPITDVSKPNESKTQKKNNIDENSNEANEKNDANQDENKDKIPDENNGEIITVVIPDGSTSLSIGEILESNGLVDNQKEFIQKSEELNLDRKLKSGTFEIPKNSSLESLVKIIAKEI</sequence>
<dbReference type="AlphaFoldDB" id="A0A926F0D4"/>
<keyword evidence="2" id="KW-0812">Transmembrane</keyword>
<evidence type="ECO:0000256" key="2">
    <source>
        <dbReference type="SAM" id="Phobius"/>
    </source>
</evidence>
<organism evidence="3 4">
    <name type="scientific">Wansuia hejianensis</name>
    <dbReference type="NCBI Taxonomy" id="2763667"/>
    <lineage>
        <taxon>Bacteria</taxon>
        <taxon>Bacillati</taxon>
        <taxon>Bacillota</taxon>
        <taxon>Clostridia</taxon>
        <taxon>Lachnospirales</taxon>
        <taxon>Lachnospiraceae</taxon>
        <taxon>Wansuia</taxon>
    </lineage>
</organism>
<evidence type="ECO:0000256" key="1">
    <source>
        <dbReference type="SAM" id="MobiDB-lite"/>
    </source>
</evidence>
<accession>A0A926F0D4</accession>
<keyword evidence="2" id="KW-1133">Transmembrane helix</keyword>
<comment type="caution">
    <text evidence="3">The sequence shown here is derived from an EMBL/GenBank/DDBJ whole genome shotgun (WGS) entry which is preliminary data.</text>
</comment>
<feature type="compositionally biased region" description="Basic and acidic residues" evidence="1">
    <location>
        <begin position="92"/>
        <end position="109"/>
    </location>
</feature>
<reference evidence="3 4" key="1">
    <citation type="submission" date="2020-08" db="EMBL/GenBank/DDBJ databases">
        <title>Genome public.</title>
        <authorList>
            <person name="Liu C."/>
            <person name="Sun Q."/>
        </authorList>
    </citation>
    <scope>NUCLEOTIDE SEQUENCE [LARGE SCALE GENOMIC DNA]</scope>
    <source>
        <strain evidence="3 4">NSJ-26</strain>
    </source>
</reference>
<dbReference type="Gene3D" id="3.30.1490.480">
    <property type="entry name" value="Endolytic murein transglycosylase"/>
    <property type="match status" value="1"/>
</dbReference>
<dbReference type="RefSeq" id="WP_249322393.1">
    <property type="nucleotide sequence ID" value="NZ_JACRTK010000001.1"/>
</dbReference>
<dbReference type="Proteomes" id="UP000601522">
    <property type="component" value="Unassembled WGS sequence"/>
</dbReference>
<proteinExistence type="predicted"/>